<feature type="region of interest" description="Disordered" evidence="1">
    <location>
        <begin position="703"/>
        <end position="742"/>
    </location>
</feature>
<feature type="compositionally biased region" description="Polar residues" evidence="1">
    <location>
        <begin position="713"/>
        <end position="725"/>
    </location>
</feature>
<protein>
    <submittedName>
        <fullName evidence="2">Capsid protein</fullName>
    </submittedName>
</protein>
<sequence length="742" mass="81895">MLDVPNSDKVACGRKPMFCEIIKLANRKRLVLDTTSERVYDARVNYCSTADATVQADCHIYWRLKLRRADAVFEEYTGQGYSLDTAAYPQQYTDIIRGYYSKHVSSALAANTKHFVNVLAMLRHAGACIAHYCMTGKIDFDILSKKKHKNKEVVTLSNADSLSFLPHSALYLPSALRVSDPEIFNTLYLLGCACDASIAMDNISNTSGAAKYAMPHYNPLQLSHALHVTIFYMLGLMDSCGYGDDAILALTAGLHSVTTVIAHSDEGGITRDALRELSYTQPYGTMPVPIVGYFQHINVLFTSQPAWDQFAGIWDYVILATAALVHLSDPGMTVNDVTYPTTLTTKVATVDGRNSDIAAQMMHSATRFCDIYVENLCTFWGVVANPDGNASQALLHAFNVVACGTEPNRHLEMNVMAPWYWIESSALFSDYSPFRSPISSAGYGPQCVYGARLVFAATNSLEFTGEAGDYSAYRFEWTTMRHNPLFTILNKRVGDGLANVDFRLRPFNEWLLEGQPSRRCCDATNHGTPAATCVHKTPNRDSLDEYIWGSTSCDLFHPAELTSYTAVCVRFRNFISTADGDVQILNTPTREVIEGNVITRCDGIRCLDSNKRIQHVPEVARRYCVMARYLAQARTFGALTIGDDIIRGFDKIDKVPKMYKSNNRLGQMPLIDVTGLCQPMIETSTMRASTTTRIDPNKLAAAATRTELPLAPRSTSSLIPSSDTVPETRPQAGESGGGDSSA</sequence>
<dbReference type="Pfam" id="PF05518">
    <property type="entry name" value="Totivirus_coat"/>
    <property type="match status" value="1"/>
</dbReference>
<reference evidence="2" key="1">
    <citation type="journal article" date="2016" name="Proc. Natl. Acad. Sci. U.S.A.">
        <title>Tilting the balance between RNA interference and replication eradicates Leishmania RNA virus 1 and mitigates the inflammatory response.</title>
        <authorList>
            <person name="Brettmann E.A."/>
            <person name="Shaik J.S."/>
            <person name="Zangger H."/>
            <person name="Lye L.F."/>
            <person name="Kuhlmann F.M."/>
            <person name="Akopyants N.S."/>
            <person name="Oschwald D.M."/>
            <person name="Owens K.L."/>
            <person name="Hickerson S.M."/>
            <person name="Ronet C."/>
            <person name="Fasel N."/>
            <person name="Beverley S.M."/>
        </authorList>
    </citation>
    <scope>NUCLEOTIDE SEQUENCE</scope>
    <source>
        <strain evidence="2">LRV1-LbrLEM3874</strain>
    </source>
</reference>
<name>A0A1P8DCU7_9VIRU</name>
<evidence type="ECO:0000256" key="1">
    <source>
        <dbReference type="SAM" id="MobiDB-lite"/>
    </source>
</evidence>
<organism evidence="2">
    <name type="scientific">Leishmania RNA virus 1</name>
    <dbReference type="NCBI Taxonomy" id="1678905"/>
    <lineage>
        <taxon>Viruses</taxon>
        <taxon>Riboviria</taxon>
        <taxon>Orthornavirae</taxon>
        <taxon>Duplornaviricota</taxon>
        <taxon>Chrymotiviricetes</taxon>
        <taxon>Ghabrivirales</taxon>
        <taxon>Alphatotivirineae</taxon>
        <taxon>Pseudototiviridae</taxon>
        <taxon>Leishmaniavirus</taxon>
        <taxon>Leishmaniavirus ichi</taxon>
    </lineage>
</organism>
<dbReference type="InterPro" id="IPR008871">
    <property type="entry name" value="Totivirus_coat"/>
</dbReference>
<proteinExistence type="predicted"/>
<dbReference type="EMBL" id="KX808486">
    <property type="protein sequence ID" value="APU54695.1"/>
    <property type="molecule type" value="Genomic_RNA"/>
</dbReference>
<evidence type="ECO:0000313" key="2">
    <source>
        <dbReference type="EMBL" id="APU54695.1"/>
    </source>
</evidence>
<accession>A0A1P8DCU7</accession>
<reference evidence="2" key="2">
    <citation type="submission" date="2016-08" db="EMBL/GenBank/DDBJ databases">
        <authorList>
            <person name="Seilhamer J.J."/>
        </authorList>
    </citation>
    <scope>NUCLEOTIDE SEQUENCE</scope>
    <source>
        <strain evidence="2">LRV1-LbrLEM3874</strain>
    </source>
</reference>